<evidence type="ECO:0000256" key="6">
    <source>
        <dbReference type="ARBA" id="ARBA00023136"/>
    </source>
</evidence>
<reference evidence="10 11" key="1">
    <citation type="submission" date="2024-02" db="EMBL/GenBank/DDBJ databases">
        <title>A novel Gemmatimonadota bacterium.</title>
        <authorList>
            <person name="Du Z.-J."/>
            <person name="Ye Y.-Q."/>
        </authorList>
    </citation>
    <scope>NUCLEOTIDE SEQUENCE [LARGE SCALE GENOMIC DNA]</scope>
    <source>
        <strain evidence="10 11">DH-20</strain>
    </source>
</reference>
<dbReference type="InterPro" id="IPR003838">
    <property type="entry name" value="ABC3_permease_C"/>
</dbReference>
<evidence type="ECO:0000256" key="1">
    <source>
        <dbReference type="ARBA" id="ARBA00004651"/>
    </source>
</evidence>
<dbReference type="EMBL" id="JBBHLI010000002">
    <property type="protein sequence ID" value="MEK9500102.1"/>
    <property type="molecule type" value="Genomic_DNA"/>
</dbReference>
<dbReference type="PANTHER" id="PTHR30489">
    <property type="entry name" value="LIPOPROTEIN-RELEASING SYSTEM TRANSMEMBRANE PROTEIN LOLE"/>
    <property type="match status" value="1"/>
</dbReference>
<evidence type="ECO:0000259" key="8">
    <source>
        <dbReference type="Pfam" id="PF02687"/>
    </source>
</evidence>
<feature type="domain" description="MacB-like periplasmic core" evidence="9">
    <location>
        <begin position="36"/>
        <end position="260"/>
    </location>
</feature>
<dbReference type="Pfam" id="PF12704">
    <property type="entry name" value="MacB_PCD"/>
    <property type="match status" value="1"/>
</dbReference>
<name>A0ABU9E5U9_9BACT</name>
<feature type="domain" description="ABC3 transporter permease C-terminal" evidence="8">
    <location>
        <begin position="293"/>
        <end position="418"/>
    </location>
</feature>
<comment type="caution">
    <text evidence="10">The sequence shown here is derived from an EMBL/GenBank/DDBJ whole genome shotgun (WGS) entry which is preliminary data.</text>
</comment>
<evidence type="ECO:0000256" key="4">
    <source>
        <dbReference type="ARBA" id="ARBA00022692"/>
    </source>
</evidence>
<evidence type="ECO:0000256" key="7">
    <source>
        <dbReference type="SAM" id="Phobius"/>
    </source>
</evidence>
<evidence type="ECO:0000256" key="5">
    <source>
        <dbReference type="ARBA" id="ARBA00022989"/>
    </source>
</evidence>
<keyword evidence="4 7" id="KW-0812">Transmembrane</keyword>
<keyword evidence="5 7" id="KW-1133">Transmembrane helix</keyword>
<feature type="transmembrane region" description="Helical" evidence="7">
    <location>
        <begin position="391"/>
        <end position="411"/>
    </location>
</feature>
<proteinExistence type="inferred from homology"/>
<dbReference type="PANTHER" id="PTHR30489:SF0">
    <property type="entry name" value="LIPOPROTEIN-RELEASING SYSTEM TRANSMEMBRANE PROTEIN LOLE"/>
    <property type="match status" value="1"/>
</dbReference>
<feature type="transmembrane region" description="Helical" evidence="7">
    <location>
        <begin position="31"/>
        <end position="57"/>
    </location>
</feature>
<evidence type="ECO:0000256" key="2">
    <source>
        <dbReference type="ARBA" id="ARBA00005236"/>
    </source>
</evidence>
<protein>
    <submittedName>
        <fullName evidence="10">ABC transporter permease</fullName>
    </submittedName>
</protein>
<dbReference type="Pfam" id="PF02687">
    <property type="entry name" value="FtsX"/>
    <property type="match status" value="1"/>
</dbReference>
<keyword evidence="11" id="KW-1185">Reference proteome</keyword>
<feature type="transmembrane region" description="Helical" evidence="7">
    <location>
        <begin position="334"/>
        <end position="364"/>
    </location>
</feature>
<feature type="transmembrane region" description="Helical" evidence="7">
    <location>
        <begin position="289"/>
        <end position="314"/>
    </location>
</feature>
<evidence type="ECO:0000313" key="11">
    <source>
        <dbReference type="Proteomes" id="UP001484239"/>
    </source>
</evidence>
<accession>A0ABU9E5U9</accession>
<evidence type="ECO:0000256" key="3">
    <source>
        <dbReference type="ARBA" id="ARBA00022475"/>
    </source>
</evidence>
<dbReference type="InterPro" id="IPR051447">
    <property type="entry name" value="Lipoprotein-release_system"/>
</dbReference>
<evidence type="ECO:0000313" key="10">
    <source>
        <dbReference type="EMBL" id="MEK9500102.1"/>
    </source>
</evidence>
<dbReference type="Proteomes" id="UP001484239">
    <property type="component" value="Unassembled WGS sequence"/>
</dbReference>
<dbReference type="RefSeq" id="WP_405286332.1">
    <property type="nucleotide sequence ID" value="NZ_JBBHLI010000002.1"/>
</dbReference>
<keyword evidence="6 7" id="KW-0472">Membrane</keyword>
<sequence>MSSPPPSGGRFRLDWFIARHYLAARRRGGRLLSLITGIALAGITVGVCALVVVTGVMSGMQEDLREKILSSTAHVTIFESGSDLRMSDWRPVLDSARAHPGVVAGSPFIFSSIRIVRDGNSRAVDLYGVPTDPELAGGTTLESLIHSGEYDLAPRPSGMPPILLGSRVAERLQLEVGDRITVLAFENLRERMGGLPSPAVGFFEVSGTFETGMYDYDTRNVYTTLEAAQALLDLDVDDVVSGLGLQIADPDAAAELADALGDRLDSRHVVMSWVTTNAGLFSSLKIQKLAMGLILFLIVVVAAFNIVSTLVMMVADRTREIGILKSMGMTDGGILRIFVLQGAWIGVVGTAVGTTLGVVACWVLDRYEVIRIPAEVYFVDRLPVSVRLSDVAVIVAASLVISFLATLYPALRAARLQPVDAIRHL</sequence>
<evidence type="ECO:0000259" key="9">
    <source>
        <dbReference type="Pfam" id="PF12704"/>
    </source>
</evidence>
<keyword evidence="3" id="KW-1003">Cell membrane</keyword>
<comment type="subcellular location">
    <subcellularLocation>
        <location evidence="1">Cell membrane</location>
        <topology evidence="1">Multi-pass membrane protein</topology>
    </subcellularLocation>
</comment>
<comment type="similarity">
    <text evidence="2">Belongs to the ABC-4 integral membrane protein family. LolC/E subfamily.</text>
</comment>
<gene>
    <name evidence="10" type="ORF">WI372_03855</name>
</gene>
<organism evidence="10 11">
    <name type="scientific">Gaopeijia maritima</name>
    <dbReference type="NCBI Taxonomy" id="3119007"/>
    <lineage>
        <taxon>Bacteria</taxon>
        <taxon>Pseudomonadati</taxon>
        <taxon>Gemmatimonadota</taxon>
        <taxon>Longimicrobiia</taxon>
        <taxon>Gaopeijiales</taxon>
        <taxon>Gaopeijiaceae</taxon>
        <taxon>Gaopeijia</taxon>
    </lineage>
</organism>
<dbReference type="InterPro" id="IPR025857">
    <property type="entry name" value="MacB_PCD"/>
</dbReference>